<evidence type="ECO:0000313" key="3">
    <source>
        <dbReference type="Proteomes" id="UP000708208"/>
    </source>
</evidence>
<organism evidence="2 3">
    <name type="scientific">Allacma fusca</name>
    <dbReference type="NCBI Taxonomy" id="39272"/>
    <lineage>
        <taxon>Eukaryota</taxon>
        <taxon>Metazoa</taxon>
        <taxon>Ecdysozoa</taxon>
        <taxon>Arthropoda</taxon>
        <taxon>Hexapoda</taxon>
        <taxon>Collembola</taxon>
        <taxon>Symphypleona</taxon>
        <taxon>Sminthuridae</taxon>
        <taxon>Allacma</taxon>
    </lineage>
</organism>
<reference evidence="2" key="1">
    <citation type="submission" date="2021-06" db="EMBL/GenBank/DDBJ databases">
        <authorList>
            <person name="Hodson N. C."/>
            <person name="Mongue J. A."/>
            <person name="Jaron S. K."/>
        </authorList>
    </citation>
    <scope>NUCLEOTIDE SEQUENCE</scope>
</reference>
<dbReference type="EMBL" id="CAJVCH010188679">
    <property type="protein sequence ID" value="CAG7730076.1"/>
    <property type="molecule type" value="Genomic_DNA"/>
</dbReference>
<feature type="transmembrane region" description="Helical" evidence="1">
    <location>
        <begin position="247"/>
        <end position="267"/>
    </location>
</feature>
<keyword evidence="1" id="KW-1133">Transmembrane helix</keyword>
<comment type="caution">
    <text evidence="2">The sequence shown here is derived from an EMBL/GenBank/DDBJ whole genome shotgun (WGS) entry which is preliminary data.</text>
</comment>
<proteinExistence type="predicted"/>
<feature type="transmembrane region" description="Helical" evidence="1">
    <location>
        <begin position="484"/>
        <end position="508"/>
    </location>
</feature>
<sequence>MRRERQRKAQEQALFWVTSDNFHIRERFELIIIFRQDSTSSEFLARLIETTSLYLRGALSFVIFPKNVTTENAFSNHHSISNDSQISNAVDCFSGYFYFYGIPPVTYGFDCKVSECHKTMISTFEIATHHGKNVAWEFIMPPDDLQEKSGLNSGSPFQRKNPSNLINTTYAFFCLDFYSNLTYDVFDGEMNPIIVMDLAHFDGKFKVGYLQEYPVSVTIPKIFITSDNINAVTLEFKIYTSPFDTKCWIGIASVIVLIALVLSSKFFSPGHNHFVKKFPWVLLSAMESLIDQGMTIPKRGAKISDFIQSKSRRTAYTLPGGDIFWTTCYTCNKTSKNCLRECTLMSSIGLFEVYFKCSNHKEQMEINEHSSKTIVPNQFHPFCEEDLRSIIATNLTFPRTALVLPSIEFEYYWDQATSIYVASYFDEEHHHVAKRAQIMLSSGLYLMWEKWGQIRFPECHSDYRSRVSHGSSVRALSMESSLVLALYAFLWGLLGCTFCFIVETLYCIGSRCVL</sequence>
<accession>A0A8J2KRE4</accession>
<dbReference type="Proteomes" id="UP000708208">
    <property type="component" value="Unassembled WGS sequence"/>
</dbReference>
<dbReference type="AlphaFoldDB" id="A0A8J2KRE4"/>
<name>A0A8J2KRE4_9HEXA</name>
<gene>
    <name evidence="2" type="ORF">AFUS01_LOCUS18749</name>
</gene>
<keyword evidence="1" id="KW-0812">Transmembrane</keyword>
<keyword evidence="1" id="KW-0472">Membrane</keyword>
<evidence type="ECO:0000256" key="1">
    <source>
        <dbReference type="SAM" id="Phobius"/>
    </source>
</evidence>
<protein>
    <submittedName>
        <fullName evidence="2">Uncharacterized protein</fullName>
    </submittedName>
</protein>
<keyword evidence="3" id="KW-1185">Reference proteome</keyword>
<evidence type="ECO:0000313" key="2">
    <source>
        <dbReference type="EMBL" id="CAG7730076.1"/>
    </source>
</evidence>